<keyword evidence="7" id="KW-0851">Voltage-gated channel</keyword>
<dbReference type="GO" id="GO:0098703">
    <property type="term" value="P:calcium ion import across plasma membrane"/>
    <property type="evidence" value="ECO:0007669"/>
    <property type="project" value="TreeGrafter"/>
</dbReference>
<organism evidence="15 16">
    <name type="scientific">Perkinsus olseni</name>
    <name type="common">Perkinsus atlanticus</name>
    <dbReference type="NCBI Taxonomy" id="32597"/>
    <lineage>
        <taxon>Eukaryota</taxon>
        <taxon>Sar</taxon>
        <taxon>Alveolata</taxon>
        <taxon>Perkinsozoa</taxon>
        <taxon>Perkinsea</taxon>
        <taxon>Perkinsida</taxon>
        <taxon>Perkinsidae</taxon>
        <taxon>Perkinsus</taxon>
    </lineage>
</organism>
<feature type="transmembrane region" description="Helical" evidence="13">
    <location>
        <begin position="95"/>
        <end position="121"/>
    </location>
</feature>
<evidence type="ECO:0000256" key="9">
    <source>
        <dbReference type="ARBA" id="ARBA00023065"/>
    </source>
</evidence>
<evidence type="ECO:0000256" key="2">
    <source>
        <dbReference type="ARBA" id="ARBA00022448"/>
    </source>
</evidence>
<keyword evidence="8 13" id="KW-1133">Transmembrane helix</keyword>
<dbReference type="Gene3D" id="1.10.287.70">
    <property type="match status" value="1"/>
</dbReference>
<evidence type="ECO:0000313" key="15">
    <source>
        <dbReference type="EMBL" id="KAF4703461.1"/>
    </source>
</evidence>
<evidence type="ECO:0000256" key="3">
    <source>
        <dbReference type="ARBA" id="ARBA00022568"/>
    </source>
</evidence>
<evidence type="ECO:0000259" key="14">
    <source>
        <dbReference type="Pfam" id="PF00520"/>
    </source>
</evidence>
<evidence type="ECO:0000256" key="6">
    <source>
        <dbReference type="ARBA" id="ARBA00022837"/>
    </source>
</evidence>
<keyword evidence="9" id="KW-0406">Ion transport</keyword>
<evidence type="ECO:0000256" key="4">
    <source>
        <dbReference type="ARBA" id="ARBA00022673"/>
    </source>
</evidence>
<dbReference type="AlphaFoldDB" id="A0A7J6Q648"/>
<accession>A0A7J6Q648</accession>
<evidence type="ECO:0000256" key="5">
    <source>
        <dbReference type="ARBA" id="ARBA00022692"/>
    </source>
</evidence>
<evidence type="ECO:0000256" key="7">
    <source>
        <dbReference type="ARBA" id="ARBA00022882"/>
    </source>
</evidence>
<comment type="subcellular location">
    <subcellularLocation>
        <location evidence="1">Membrane</location>
        <topology evidence="1">Multi-pass membrane protein</topology>
    </subcellularLocation>
</comment>
<dbReference type="InterPro" id="IPR005821">
    <property type="entry name" value="Ion_trans_dom"/>
</dbReference>
<feature type="domain" description="Ion transport" evidence="14">
    <location>
        <begin position="49"/>
        <end position="124"/>
    </location>
</feature>
<dbReference type="InterPro" id="IPR050599">
    <property type="entry name" value="VDCC_alpha-1_subunit"/>
</dbReference>
<keyword evidence="16" id="KW-1185">Reference proteome</keyword>
<evidence type="ECO:0000256" key="13">
    <source>
        <dbReference type="SAM" id="Phobius"/>
    </source>
</evidence>
<evidence type="ECO:0000256" key="8">
    <source>
        <dbReference type="ARBA" id="ARBA00022989"/>
    </source>
</evidence>
<feature type="non-terminal residue" evidence="15">
    <location>
        <position position="1"/>
    </location>
</feature>
<gene>
    <name evidence="15" type="ORF">FOZ63_018268</name>
</gene>
<keyword evidence="2" id="KW-0813">Transport</keyword>
<protein>
    <recommendedName>
        <fullName evidence="14">Ion transport domain-containing protein</fullName>
    </recommendedName>
</protein>
<keyword evidence="10 13" id="KW-0472">Membrane</keyword>
<evidence type="ECO:0000256" key="12">
    <source>
        <dbReference type="ARBA" id="ARBA00023303"/>
    </source>
</evidence>
<proteinExistence type="predicted"/>
<evidence type="ECO:0000313" key="16">
    <source>
        <dbReference type="Proteomes" id="UP000553632"/>
    </source>
</evidence>
<comment type="caution">
    <text evidence="15">The sequence shown here is derived from an EMBL/GenBank/DDBJ whole genome shotgun (WGS) entry which is preliminary data.</text>
</comment>
<dbReference type="GO" id="GO:0005891">
    <property type="term" value="C:voltage-gated calcium channel complex"/>
    <property type="evidence" value="ECO:0007669"/>
    <property type="project" value="TreeGrafter"/>
</dbReference>
<keyword evidence="4" id="KW-0107">Calcium channel</keyword>
<keyword evidence="3" id="KW-0109">Calcium transport</keyword>
<dbReference type="GO" id="GO:0008331">
    <property type="term" value="F:high voltage-gated calcium channel activity"/>
    <property type="evidence" value="ECO:0007669"/>
    <property type="project" value="TreeGrafter"/>
</dbReference>
<dbReference type="PANTHER" id="PTHR45628:SF7">
    <property type="entry name" value="VOLTAGE-DEPENDENT CALCIUM CHANNEL TYPE A SUBUNIT ALPHA-1"/>
    <property type="match status" value="1"/>
</dbReference>
<name>A0A7J6Q648_PEROL</name>
<dbReference type="SUPFAM" id="SSF81324">
    <property type="entry name" value="Voltage-gated potassium channels"/>
    <property type="match status" value="1"/>
</dbReference>
<dbReference type="Proteomes" id="UP000553632">
    <property type="component" value="Unassembled WGS sequence"/>
</dbReference>
<keyword evidence="11" id="KW-0325">Glycoprotein</keyword>
<reference evidence="15 16" key="1">
    <citation type="submission" date="2020-04" db="EMBL/GenBank/DDBJ databases">
        <title>Perkinsus olseni comparative genomics.</title>
        <authorList>
            <person name="Bogema D.R."/>
        </authorList>
    </citation>
    <scope>NUCLEOTIDE SEQUENCE [LARGE SCALE GENOMIC DNA]</scope>
    <source>
        <strain evidence="15 16">ATCC PRA-207</strain>
    </source>
</reference>
<keyword evidence="12" id="KW-0407">Ion channel</keyword>
<dbReference type="EMBL" id="JABANO010035459">
    <property type="protein sequence ID" value="KAF4703461.1"/>
    <property type="molecule type" value="Genomic_DNA"/>
</dbReference>
<evidence type="ECO:0000256" key="10">
    <source>
        <dbReference type="ARBA" id="ARBA00023136"/>
    </source>
</evidence>
<evidence type="ECO:0000256" key="1">
    <source>
        <dbReference type="ARBA" id="ARBA00004141"/>
    </source>
</evidence>
<feature type="non-terminal residue" evidence="15">
    <location>
        <position position="124"/>
    </location>
</feature>
<keyword evidence="5 13" id="KW-0812">Transmembrane</keyword>
<evidence type="ECO:0000256" key="11">
    <source>
        <dbReference type="ARBA" id="ARBA00023180"/>
    </source>
</evidence>
<dbReference type="Pfam" id="PF00520">
    <property type="entry name" value="Ion_trans"/>
    <property type="match status" value="1"/>
</dbReference>
<dbReference type="PANTHER" id="PTHR45628">
    <property type="entry name" value="VOLTAGE-DEPENDENT CALCIUM CHANNEL TYPE A SUBUNIT ALPHA-1"/>
    <property type="match status" value="1"/>
</dbReference>
<keyword evidence="6" id="KW-0106">Calcium</keyword>
<sequence length="124" mass="13859">RYSCYPGTYCGSNYVEDQTESLRPVFAMNGTALAEGRMGHPWCESTVDPTGSADFNFRITRFDNLLGAALTVFQSITLEGWTDVMYLLQDSHSDWFASAYFVVLIIVGSFFLLNVALAVVWDAF</sequence>